<dbReference type="Gene3D" id="1.10.630.10">
    <property type="entry name" value="Cytochrome P450"/>
    <property type="match status" value="1"/>
</dbReference>
<evidence type="ECO:0000313" key="2">
    <source>
        <dbReference type="EMBL" id="KAL2041651.1"/>
    </source>
</evidence>
<proteinExistence type="predicted"/>
<dbReference type="InterPro" id="IPR036396">
    <property type="entry name" value="Cyt_P450_sf"/>
</dbReference>
<evidence type="ECO:0000256" key="1">
    <source>
        <dbReference type="SAM" id="MobiDB-lite"/>
    </source>
</evidence>
<gene>
    <name evidence="2" type="ORF">N7G274_005435</name>
</gene>
<comment type="caution">
    <text evidence="2">The sequence shown here is derived from an EMBL/GenBank/DDBJ whole genome shotgun (WGS) entry which is preliminary data.</text>
</comment>
<feature type="region of interest" description="Disordered" evidence="1">
    <location>
        <begin position="1"/>
        <end position="20"/>
    </location>
</feature>
<organism evidence="2 3">
    <name type="scientific">Stereocaulon virgatum</name>
    <dbReference type="NCBI Taxonomy" id="373712"/>
    <lineage>
        <taxon>Eukaryota</taxon>
        <taxon>Fungi</taxon>
        <taxon>Dikarya</taxon>
        <taxon>Ascomycota</taxon>
        <taxon>Pezizomycotina</taxon>
        <taxon>Lecanoromycetes</taxon>
        <taxon>OSLEUM clade</taxon>
        <taxon>Lecanoromycetidae</taxon>
        <taxon>Lecanorales</taxon>
        <taxon>Lecanorineae</taxon>
        <taxon>Stereocaulaceae</taxon>
        <taxon>Stereocaulon</taxon>
    </lineage>
</organism>
<dbReference type="Proteomes" id="UP001590950">
    <property type="component" value="Unassembled WGS sequence"/>
</dbReference>
<protein>
    <submittedName>
        <fullName evidence="2">Uncharacterized protein</fullName>
    </submittedName>
</protein>
<evidence type="ECO:0000313" key="3">
    <source>
        <dbReference type="Proteomes" id="UP001590950"/>
    </source>
</evidence>
<name>A0ABR4A8B3_9LECA</name>
<sequence length="166" mass="19480">MKVYLGETSGIKPQPHPSSNSIAPKDRYYYQNRKAIVGFFNSPGLKSMGNRYSNLLIKEVNRLDLSHDWTKCEDLYSFIQNLLIGPTVEAMCGPVLLAQKPTFRKEFWNIDHDIFYFFKAYPRWLAPRAYRNRSKLLNSVKTWHMFARDNCTDDCIEPDGYDQYYG</sequence>
<dbReference type="EMBL" id="JBEFKJ010000016">
    <property type="protein sequence ID" value="KAL2041651.1"/>
    <property type="molecule type" value="Genomic_DNA"/>
</dbReference>
<reference evidence="2 3" key="1">
    <citation type="submission" date="2024-09" db="EMBL/GenBank/DDBJ databases">
        <title>Rethinking Asexuality: The Enigmatic Case of Functional Sexual Genes in Lepraria (Stereocaulaceae).</title>
        <authorList>
            <person name="Doellman M."/>
            <person name="Sun Y."/>
            <person name="Barcenas-Pena A."/>
            <person name="Lumbsch H.T."/>
            <person name="Grewe F."/>
        </authorList>
    </citation>
    <scope>NUCLEOTIDE SEQUENCE [LARGE SCALE GENOMIC DNA]</scope>
    <source>
        <strain evidence="2 3">Mercado 3170</strain>
    </source>
</reference>
<accession>A0ABR4A8B3</accession>
<keyword evidence="3" id="KW-1185">Reference proteome</keyword>